<protein>
    <recommendedName>
        <fullName evidence="3">FAR1 domain-containing protein</fullName>
    </recommendedName>
</protein>
<dbReference type="GO" id="GO:0000981">
    <property type="term" value="F:DNA-binding transcription factor activity, RNA polymerase II-specific"/>
    <property type="evidence" value="ECO:0007669"/>
    <property type="project" value="InterPro"/>
</dbReference>
<dbReference type="EMBL" id="JAMSHJ010000001">
    <property type="protein sequence ID" value="KAI5442856.1"/>
    <property type="molecule type" value="Genomic_DNA"/>
</dbReference>
<dbReference type="Pfam" id="PF08731">
    <property type="entry name" value="AFT"/>
    <property type="match status" value="1"/>
</dbReference>
<dbReference type="InterPro" id="IPR014842">
    <property type="entry name" value="AFT"/>
</dbReference>
<evidence type="ECO:0008006" key="3">
    <source>
        <dbReference type="Google" id="ProtNLM"/>
    </source>
</evidence>
<reference evidence="1 2" key="1">
    <citation type="journal article" date="2022" name="Nat. Genet.">
        <title>Improved pea reference genome and pan-genome highlight genomic features and evolutionary characteristics.</title>
        <authorList>
            <person name="Yang T."/>
            <person name="Liu R."/>
            <person name="Luo Y."/>
            <person name="Hu S."/>
            <person name="Wang D."/>
            <person name="Wang C."/>
            <person name="Pandey M.K."/>
            <person name="Ge S."/>
            <person name="Xu Q."/>
            <person name="Li N."/>
            <person name="Li G."/>
            <person name="Huang Y."/>
            <person name="Saxena R.K."/>
            <person name="Ji Y."/>
            <person name="Li M."/>
            <person name="Yan X."/>
            <person name="He Y."/>
            <person name="Liu Y."/>
            <person name="Wang X."/>
            <person name="Xiang C."/>
            <person name="Varshney R.K."/>
            <person name="Ding H."/>
            <person name="Gao S."/>
            <person name="Zong X."/>
        </authorList>
    </citation>
    <scope>NUCLEOTIDE SEQUENCE [LARGE SCALE GENOMIC DNA]</scope>
    <source>
        <strain evidence="1 2">cv. Zhongwan 6</strain>
    </source>
</reference>
<evidence type="ECO:0000313" key="2">
    <source>
        <dbReference type="Proteomes" id="UP001058974"/>
    </source>
</evidence>
<proteinExistence type="predicted"/>
<sequence length="219" mass="25132">MENLSQICVDTTDAFITTERFGTREEVIRWIKEVGIDNKVTVIISRSDTETGKRGRSNKLIFGCDKGGKHKRTDSGTQSASKKCGCPFKIRSTPTKDGSGWKIDVKCGLHNHDLPDRLEGHSFIGRLTTYEKQHVADLTKRHVPPRHILLSLQERDPENVTRIMQTIDTLWMEVVWASDEVEYGQRLHQLEQACVDYNGFINYVKDTWLTPHRHRFVGP</sequence>
<dbReference type="AlphaFoldDB" id="A0A9D5BFV0"/>
<dbReference type="Proteomes" id="UP001058974">
    <property type="component" value="Chromosome 1"/>
</dbReference>
<dbReference type="PANTHER" id="PTHR31569">
    <property type="entry name" value="SWIM-TYPE DOMAIN-CONTAINING PROTEIN"/>
    <property type="match status" value="1"/>
</dbReference>
<dbReference type="InterPro" id="IPR052579">
    <property type="entry name" value="Zinc_finger_SWIM"/>
</dbReference>
<accession>A0A9D5BFV0</accession>
<evidence type="ECO:0000313" key="1">
    <source>
        <dbReference type="EMBL" id="KAI5442856.1"/>
    </source>
</evidence>
<name>A0A9D5BFV0_PEA</name>
<comment type="caution">
    <text evidence="1">The sequence shown here is derived from an EMBL/GenBank/DDBJ whole genome shotgun (WGS) entry which is preliminary data.</text>
</comment>
<organism evidence="1 2">
    <name type="scientific">Pisum sativum</name>
    <name type="common">Garden pea</name>
    <name type="synonym">Lathyrus oleraceus</name>
    <dbReference type="NCBI Taxonomy" id="3888"/>
    <lineage>
        <taxon>Eukaryota</taxon>
        <taxon>Viridiplantae</taxon>
        <taxon>Streptophyta</taxon>
        <taxon>Embryophyta</taxon>
        <taxon>Tracheophyta</taxon>
        <taxon>Spermatophyta</taxon>
        <taxon>Magnoliopsida</taxon>
        <taxon>eudicotyledons</taxon>
        <taxon>Gunneridae</taxon>
        <taxon>Pentapetalae</taxon>
        <taxon>rosids</taxon>
        <taxon>fabids</taxon>
        <taxon>Fabales</taxon>
        <taxon>Fabaceae</taxon>
        <taxon>Papilionoideae</taxon>
        <taxon>50 kb inversion clade</taxon>
        <taxon>NPAAA clade</taxon>
        <taxon>Hologalegina</taxon>
        <taxon>IRL clade</taxon>
        <taxon>Fabeae</taxon>
        <taxon>Lathyrus</taxon>
    </lineage>
</organism>
<dbReference type="Gramene" id="Psat01G0176200-T1">
    <property type="protein sequence ID" value="KAI5442856.1"/>
    <property type="gene ID" value="KIW84_011762"/>
</dbReference>
<gene>
    <name evidence="1" type="ORF">KIW84_011762</name>
</gene>
<keyword evidence="2" id="KW-1185">Reference proteome</keyword>
<dbReference type="GO" id="GO:0045944">
    <property type="term" value="P:positive regulation of transcription by RNA polymerase II"/>
    <property type="evidence" value="ECO:0007669"/>
    <property type="project" value="InterPro"/>
</dbReference>
<dbReference type="PANTHER" id="PTHR31569:SF4">
    <property type="entry name" value="SWIM-TYPE DOMAIN-CONTAINING PROTEIN"/>
    <property type="match status" value="1"/>
</dbReference>
<dbReference type="GO" id="GO:0010106">
    <property type="term" value="P:cellular response to iron ion starvation"/>
    <property type="evidence" value="ECO:0007669"/>
    <property type="project" value="InterPro"/>
</dbReference>